<reference evidence="1" key="2">
    <citation type="journal article" date="2021" name="PeerJ">
        <title>Extensive microbial diversity within the chicken gut microbiome revealed by metagenomics and culture.</title>
        <authorList>
            <person name="Gilroy R."/>
            <person name="Ravi A."/>
            <person name="Getino M."/>
            <person name="Pursley I."/>
            <person name="Horton D.L."/>
            <person name="Alikhan N.F."/>
            <person name="Baker D."/>
            <person name="Gharbi K."/>
            <person name="Hall N."/>
            <person name="Watson M."/>
            <person name="Adriaenssens E.M."/>
            <person name="Foster-Nyarko E."/>
            <person name="Jarju S."/>
            <person name="Secka A."/>
            <person name="Antonio M."/>
            <person name="Oren A."/>
            <person name="Chaudhuri R.R."/>
            <person name="La Ragione R."/>
            <person name="Hildebrand F."/>
            <person name="Pallen M.J."/>
        </authorList>
    </citation>
    <scope>NUCLEOTIDE SEQUENCE</scope>
    <source>
        <strain evidence="1">ChiBcec6-7307</strain>
    </source>
</reference>
<reference evidence="1" key="1">
    <citation type="submission" date="2020-10" db="EMBL/GenBank/DDBJ databases">
        <authorList>
            <person name="Gilroy R."/>
        </authorList>
    </citation>
    <scope>NUCLEOTIDE SEQUENCE</scope>
    <source>
        <strain evidence="1">ChiBcec6-7307</strain>
    </source>
</reference>
<dbReference type="PANTHER" id="PTHR10000">
    <property type="entry name" value="PHOSPHOSERINE PHOSPHATASE"/>
    <property type="match status" value="1"/>
</dbReference>
<dbReference type="Pfam" id="PF08282">
    <property type="entry name" value="Hydrolase_3"/>
    <property type="match status" value="1"/>
</dbReference>
<dbReference type="InterPro" id="IPR023214">
    <property type="entry name" value="HAD_sf"/>
</dbReference>
<comment type="caution">
    <text evidence="1">The sequence shown here is derived from an EMBL/GenBank/DDBJ whole genome shotgun (WGS) entry which is preliminary data.</text>
</comment>
<proteinExistence type="predicted"/>
<evidence type="ECO:0000313" key="1">
    <source>
        <dbReference type="EMBL" id="HIV22874.1"/>
    </source>
</evidence>
<dbReference type="NCBIfam" id="TIGR00099">
    <property type="entry name" value="Cof-subfamily"/>
    <property type="match status" value="1"/>
</dbReference>
<accession>A0A9D1NXY8</accession>
<dbReference type="InterPro" id="IPR036412">
    <property type="entry name" value="HAD-like_sf"/>
</dbReference>
<dbReference type="Gene3D" id="3.40.50.1000">
    <property type="entry name" value="HAD superfamily/HAD-like"/>
    <property type="match status" value="1"/>
</dbReference>
<dbReference type="EMBL" id="DVOS01000031">
    <property type="protein sequence ID" value="HIV22874.1"/>
    <property type="molecule type" value="Genomic_DNA"/>
</dbReference>
<dbReference type="InterPro" id="IPR000150">
    <property type="entry name" value="Cof"/>
</dbReference>
<dbReference type="InterPro" id="IPR006379">
    <property type="entry name" value="HAD-SF_hydro_IIB"/>
</dbReference>
<name>A0A9D1NXY8_9FIRM</name>
<dbReference type="SFLD" id="SFLDS00003">
    <property type="entry name" value="Haloacid_Dehalogenase"/>
    <property type="match status" value="1"/>
</dbReference>
<dbReference type="SFLD" id="SFLDG01140">
    <property type="entry name" value="C2.B:_Phosphomannomutase_and_P"/>
    <property type="match status" value="1"/>
</dbReference>
<sequence length="332" mass="37858">MTFRERYMAGDADFDEIFELTDQWNFGDDPCTLREFLGLTAEEEDIWISQSDEALEEYMEQEKKRKIFFTDLDGTLLNDQKEITEKNRKALDAIRRQGHIVVISTGRALPSALKQARRLKLMGKGCYIICYNGGQIYDTEHEKLIFQKAVPMELVRSAFDDAKQFGIAIQTYTDTHVVTEQDNDSLHQYVRIQQLPYLVVDDVVKALEHEPAKVLALDYQNPGRVTEFRQYITPRYQGKLDIYLSHPALLELVSPGVNKGNAVRFLCQYLSIPIERSVAAGDAENDLTMIQAAHVGAVMCNGEQLLKDHADYITSADNNHDGVAEILERFIL</sequence>
<dbReference type="GO" id="GO:0000287">
    <property type="term" value="F:magnesium ion binding"/>
    <property type="evidence" value="ECO:0007669"/>
    <property type="project" value="TreeGrafter"/>
</dbReference>
<organism evidence="1 2">
    <name type="scientific">Candidatus Merdiplasma excrementigallinarum</name>
    <dbReference type="NCBI Taxonomy" id="2840864"/>
    <lineage>
        <taxon>Bacteria</taxon>
        <taxon>Bacillati</taxon>
        <taxon>Bacillota</taxon>
        <taxon>Clostridia</taxon>
        <taxon>Lachnospirales</taxon>
        <taxon>Lachnospiraceae</taxon>
        <taxon>Lachnospiraceae incertae sedis</taxon>
        <taxon>Candidatus Merdiplasma</taxon>
    </lineage>
</organism>
<dbReference type="PROSITE" id="PS01228">
    <property type="entry name" value="COF_1"/>
    <property type="match status" value="1"/>
</dbReference>
<dbReference type="GO" id="GO:0005829">
    <property type="term" value="C:cytosol"/>
    <property type="evidence" value="ECO:0007669"/>
    <property type="project" value="TreeGrafter"/>
</dbReference>
<dbReference type="GO" id="GO:0016791">
    <property type="term" value="F:phosphatase activity"/>
    <property type="evidence" value="ECO:0007669"/>
    <property type="project" value="TreeGrafter"/>
</dbReference>
<dbReference type="AlphaFoldDB" id="A0A9D1NXY8"/>
<dbReference type="Proteomes" id="UP000886889">
    <property type="component" value="Unassembled WGS sequence"/>
</dbReference>
<dbReference type="NCBIfam" id="TIGR01484">
    <property type="entry name" value="HAD-SF-IIB"/>
    <property type="match status" value="1"/>
</dbReference>
<evidence type="ECO:0000313" key="2">
    <source>
        <dbReference type="Proteomes" id="UP000886889"/>
    </source>
</evidence>
<dbReference type="PANTHER" id="PTHR10000:SF8">
    <property type="entry name" value="HAD SUPERFAMILY HYDROLASE-LIKE, TYPE 3"/>
    <property type="match status" value="1"/>
</dbReference>
<protein>
    <submittedName>
        <fullName evidence="1">HAD family phosphatase</fullName>
    </submittedName>
</protein>
<dbReference type="CDD" id="cd07516">
    <property type="entry name" value="HAD_Pase"/>
    <property type="match status" value="1"/>
</dbReference>
<dbReference type="SUPFAM" id="SSF56784">
    <property type="entry name" value="HAD-like"/>
    <property type="match status" value="1"/>
</dbReference>
<gene>
    <name evidence="1" type="ORF">IAC80_02925</name>
</gene>
<dbReference type="Gene3D" id="3.30.1240.10">
    <property type="match status" value="1"/>
</dbReference>